<dbReference type="AlphaFoldDB" id="A0A8W8MHG8"/>
<dbReference type="EnsemblMetazoa" id="G32341.1">
    <property type="protein sequence ID" value="G32341.1:cds"/>
    <property type="gene ID" value="G32341"/>
</dbReference>
<name>A0A8W8MHG8_MAGGI</name>
<proteinExistence type="predicted"/>
<organism evidence="1 2">
    <name type="scientific">Magallana gigas</name>
    <name type="common">Pacific oyster</name>
    <name type="synonym">Crassostrea gigas</name>
    <dbReference type="NCBI Taxonomy" id="29159"/>
    <lineage>
        <taxon>Eukaryota</taxon>
        <taxon>Metazoa</taxon>
        <taxon>Spiralia</taxon>
        <taxon>Lophotrochozoa</taxon>
        <taxon>Mollusca</taxon>
        <taxon>Bivalvia</taxon>
        <taxon>Autobranchia</taxon>
        <taxon>Pteriomorphia</taxon>
        <taxon>Ostreida</taxon>
        <taxon>Ostreoidea</taxon>
        <taxon>Ostreidae</taxon>
        <taxon>Magallana</taxon>
    </lineage>
</organism>
<dbReference type="Proteomes" id="UP000005408">
    <property type="component" value="Unassembled WGS sequence"/>
</dbReference>
<keyword evidence="2" id="KW-1185">Reference proteome</keyword>
<reference evidence="1" key="1">
    <citation type="submission" date="2022-08" db="UniProtKB">
        <authorList>
            <consortium name="EnsemblMetazoa"/>
        </authorList>
    </citation>
    <scope>IDENTIFICATION</scope>
    <source>
        <strain evidence="1">05x7-T-G4-1.051#20</strain>
    </source>
</reference>
<accession>A0A8W8MHG8</accession>
<evidence type="ECO:0000313" key="1">
    <source>
        <dbReference type="EnsemblMetazoa" id="G32341.1:cds"/>
    </source>
</evidence>
<evidence type="ECO:0000313" key="2">
    <source>
        <dbReference type="Proteomes" id="UP000005408"/>
    </source>
</evidence>
<sequence>MFPLLEPIVIFPTKIDHTSPLSRENMNLSTYVQKADAGNLTCDVYEKDQENEQWVRDELVAIKSLAIQVRGYTLIWEGAHGRCFCNTINNDKEVKGHYGKDGYNILGNNWRRPIKSMMFRFDANKDEYLTLDNNEALHNGGLIWQVRPLLVRRWWHAKANVQSCGRPDDAGEDHGHRKQDGHEICCYATGFRGQ</sequence>
<protein>
    <submittedName>
        <fullName evidence="1">Uncharacterized protein</fullName>
    </submittedName>
</protein>